<feature type="compositionally biased region" description="Basic and acidic residues" evidence="8">
    <location>
        <begin position="272"/>
        <end position="284"/>
    </location>
</feature>
<dbReference type="InterPro" id="IPR017071">
    <property type="entry name" value="TF_Spt5_eukaryote"/>
</dbReference>
<dbReference type="InterPro" id="IPR041975">
    <property type="entry name" value="KOW_Spt5_2"/>
</dbReference>
<dbReference type="Gene3D" id="3.30.70.940">
    <property type="entry name" value="NusG, N-terminal domain"/>
    <property type="match status" value="1"/>
</dbReference>
<feature type="domain" description="KOW" evidence="9">
    <location>
        <begin position="432"/>
        <end position="459"/>
    </location>
</feature>
<dbReference type="CDD" id="cd06084">
    <property type="entry name" value="KOW_Spt5_4"/>
    <property type="match status" value="1"/>
</dbReference>
<dbReference type="GO" id="GO:0006368">
    <property type="term" value="P:transcription elongation by RNA polymerase II"/>
    <property type="evidence" value="ECO:0007669"/>
    <property type="project" value="TreeGrafter"/>
</dbReference>
<sequence length="1042" mass="111467">MSDTEDRFASEDERDDEEEAEEEPEEEEEDEDEEEDIGRSKKKRRKNRFIEEEAAVDDDEEEEDEEEDGYEQPDDDFEDSSARLDTSRHRDLDRQLDREEEESAEVIAARFQKRYGRTELEAFRGDMEHVPQKMLIPGVRDPKLWMLRCKPGKEREVIFSLMRKSAQLKKSNAPLQIYSAFARDSLPGLIYIEARVQASVATAVDKITNLYAGKLQLVPVDEMVDCLNIRVKDTELKPGAWVRVKKGTYAGDLAQIVEVMESGDSVTIKLLPRLDHTPKDPNGDKKRKKSDMRPPQKLFNPQMFKSMVKKDRQTGGLVYMDKKFDRDGYLEKDVKTVTLETTSVNPTLEEITRFSGGAVSERGGALAMLASASAATAEDFQTGESVEVIDGDMINVPGTVESVENGVVTVRADEALGLKTSFQVPASHLRKRFKAGDLVKVINGTHRDQTGLIVNIVENIITLLADSSYKEIQVFSKDLRAASEVSTSSTVTGQYDVQDLVFLSPTEAAVVTKVEGDTLTVLTQFGVSQKINPQQITTKRNSARAITSDSTGRAVSAGDAVHVVDPLAPEHKKRGTVLHIHHKWVFVRSLEVVENSGILVTQANNVTLLSGRGGPNPNGGWAAPQPFGAGQRGGFGGGMNGGFRGGRGGGGMGRGRGGFGRDPLVAKTVKIVMGEWKGYLGIVKDVINDQARVELHTASRIITISKEKLKLADQVGTGQSSSHGGYGMGGRTPMLGSRTPAYGDGGRTPAWDSGGGRTPAWNSGSRTPGHNDGGRTPAWDSGSKTPAWDSGSKTPAWDSGSRTPGWMGTGGGTRAGSDLPFQSILADGGPETPYNPSTPAVYDSSGAAADNPATPYGSGGRGSGYPNPGSVASTPGGFPGTPLNPPTPFSAGAGGYNQPSTPLPGGSGQGTSSVGGGGSGPTPTNTREWFAAAIEVNVTGHRGNSFGSGSLDGQHGHVQEVTPSGCRVRLDESGTSETIPFEFLTRVVPTRRDSVVVVGPGEHSGAVGTVKSTDGSDAIVVVEGSSEFKVLPISRVAKRHAD</sequence>
<dbReference type="Pfam" id="PF23290">
    <property type="entry name" value="KOW5_SPT5"/>
    <property type="match status" value="1"/>
</dbReference>
<evidence type="ECO:0000259" key="10">
    <source>
        <dbReference type="SMART" id="SM01104"/>
    </source>
</evidence>
<dbReference type="InterPro" id="IPR008991">
    <property type="entry name" value="Translation_prot_SH3-like_sf"/>
</dbReference>
<dbReference type="InterPro" id="IPR036735">
    <property type="entry name" value="NGN_dom_sf"/>
</dbReference>
<feature type="compositionally biased region" description="Acidic residues" evidence="8">
    <location>
        <begin position="52"/>
        <end position="79"/>
    </location>
</feature>
<dbReference type="PIRSF" id="PIRSF036945">
    <property type="entry name" value="Spt5"/>
    <property type="match status" value="1"/>
</dbReference>
<feature type="compositionally biased region" description="Basic and acidic residues" evidence="8">
    <location>
        <begin position="1"/>
        <end position="11"/>
    </location>
</feature>
<evidence type="ECO:0000256" key="2">
    <source>
        <dbReference type="ARBA" id="ARBA00006956"/>
    </source>
</evidence>
<dbReference type="InterPro" id="IPR041973">
    <property type="entry name" value="KOW_Spt5_1"/>
</dbReference>
<keyword evidence="4 7" id="KW-0804">Transcription</keyword>
<dbReference type="InterPro" id="IPR039659">
    <property type="entry name" value="SPT5"/>
</dbReference>
<dbReference type="OrthoDB" id="28901at2759"/>
<dbReference type="PANTHER" id="PTHR11125:SF7">
    <property type="entry name" value="TRANSCRIPTION ELONGATION FACTOR SPT5"/>
    <property type="match status" value="1"/>
</dbReference>
<evidence type="ECO:0000259" key="9">
    <source>
        <dbReference type="SMART" id="SM00739"/>
    </source>
</evidence>
<dbReference type="SMART" id="SM00739">
    <property type="entry name" value="KOW"/>
    <property type="match status" value="5"/>
</dbReference>
<feature type="domain" description="KOW" evidence="9">
    <location>
        <begin position="235"/>
        <end position="262"/>
    </location>
</feature>
<feature type="compositionally biased region" description="Acidic residues" evidence="8">
    <location>
        <begin position="12"/>
        <end position="36"/>
    </location>
</feature>
<evidence type="ECO:0000313" key="11">
    <source>
        <dbReference type="EMBL" id="RKO92660.1"/>
    </source>
</evidence>
<dbReference type="Pfam" id="PF03439">
    <property type="entry name" value="Spt5-NGN"/>
    <property type="match status" value="1"/>
</dbReference>
<feature type="domain" description="KOW" evidence="9">
    <location>
        <begin position="989"/>
        <end position="1016"/>
    </location>
</feature>
<feature type="region of interest" description="Disordered" evidence="8">
    <location>
        <begin position="715"/>
        <end position="925"/>
    </location>
</feature>
<gene>
    <name evidence="11" type="ORF">BDK51DRAFT_35496</name>
</gene>
<feature type="compositionally biased region" description="Gly residues" evidence="8">
    <location>
        <begin position="905"/>
        <end position="920"/>
    </location>
</feature>
<feature type="region of interest" description="Disordered" evidence="8">
    <location>
        <begin position="272"/>
        <end position="298"/>
    </location>
</feature>
<dbReference type="Proteomes" id="UP000269721">
    <property type="component" value="Unassembled WGS sequence"/>
</dbReference>
<dbReference type="Pfam" id="PF23037">
    <property type="entry name" value="KOWx_SPT5"/>
    <property type="match status" value="1"/>
</dbReference>
<dbReference type="PANTHER" id="PTHR11125">
    <property type="entry name" value="SUPPRESSOR OF TY 5"/>
    <property type="match status" value="1"/>
</dbReference>
<dbReference type="GO" id="GO:0006357">
    <property type="term" value="P:regulation of transcription by RNA polymerase II"/>
    <property type="evidence" value="ECO:0007669"/>
    <property type="project" value="InterPro"/>
</dbReference>
<evidence type="ECO:0000256" key="1">
    <source>
        <dbReference type="ARBA" id="ARBA00004123"/>
    </source>
</evidence>
<dbReference type="CDD" id="cd06083">
    <property type="entry name" value="KOW_Spt5_3"/>
    <property type="match status" value="1"/>
</dbReference>
<dbReference type="GO" id="GO:0032784">
    <property type="term" value="P:regulation of DNA-templated transcription elongation"/>
    <property type="evidence" value="ECO:0007669"/>
    <property type="project" value="InterPro"/>
</dbReference>
<dbReference type="CDD" id="cd09888">
    <property type="entry name" value="NGN_Euk"/>
    <property type="match status" value="1"/>
</dbReference>
<dbReference type="Pfam" id="PF23291">
    <property type="entry name" value="KOW4_SPT5"/>
    <property type="match status" value="1"/>
</dbReference>
<keyword evidence="5 7" id="KW-0539">Nucleus</keyword>
<dbReference type="Pfam" id="PF23284">
    <property type="entry name" value="KOW2_Spt5"/>
    <property type="match status" value="1"/>
</dbReference>
<protein>
    <recommendedName>
        <fullName evidence="3 7">Transcription elongation factor SPT5</fullName>
    </recommendedName>
</protein>
<dbReference type="InterPro" id="IPR005824">
    <property type="entry name" value="KOW"/>
</dbReference>
<dbReference type="Pfam" id="PF11942">
    <property type="entry name" value="Spt5_N"/>
    <property type="match status" value="1"/>
</dbReference>
<feature type="region of interest" description="Disordered" evidence="8">
    <location>
        <begin position="1"/>
        <end position="102"/>
    </location>
</feature>
<dbReference type="CDD" id="cd06085">
    <property type="entry name" value="KOW_Spt5_5"/>
    <property type="match status" value="1"/>
</dbReference>
<dbReference type="SMART" id="SM01104">
    <property type="entry name" value="CTD"/>
    <property type="match status" value="1"/>
</dbReference>
<dbReference type="CDD" id="cd06081">
    <property type="entry name" value="KOW_Spt5_1"/>
    <property type="match status" value="1"/>
</dbReference>
<comment type="function">
    <text evidence="6 7">The SPT4-SPT5 complex mediates both activation and inhibition of transcription elongation, and plays a role in pre-mRNA processing. This complex seems to be important for the stability of the RNA polymerase II elongation machinery on the chromatin template but not for the inherent ability of this machinery to translocate down the gene.</text>
</comment>
<dbReference type="Gene3D" id="2.30.30.30">
    <property type="match status" value="3"/>
</dbReference>
<organism evidence="11 12">
    <name type="scientific">Blyttiomyces helicus</name>
    <dbReference type="NCBI Taxonomy" id="388810"/>
    <lineage>
        <taxon>Eukaryota</taxon>
        <taxon>Fungi</taxon>
        <taxon>Fungi incertae sedis</taxon>
        <taxon>Chytridiomycota</taxon>
        <taxon>Chytridiomycota incertae sedis</taxon>
        <taxon>Chytridiomycetes</taxon>
        <taxon>Chytridiomycetes incertae sedis</taxon>
        <taxon>Blyttiomyces</taxon>
    </lineage>
</organism>
<dbReference type="GO" id="GO:0032044">
    <property type="term" value="C:DSIF complex"/>
    <property type="evidence" value="ECO:0007669"/>
    <property type="project" value="TreeGrafter"/>
</dbReference>
<keyword evidence="12" id="KW-1185">Reference proteome</keyword>
<dbReference type="Pfam" id="PF12815">
    <property type="entry name" value="CTD"/>
    <property type="match status" value="1"/>
</dbReference>
<dbReference type="Pfam" id="PF23042">
    <property type="entry name" value="KOW1_SPT5"/>
    <property type="match status" value="1"/>
</dbReference>
<dbReference type="GO" id="GO:0003729">
    <property type="term" value="F:mRNA binding"/>
    <property type="evidence" value="ECO:0007669"/>
    <property type="project" value="TreeGrafter"/>
</dbReference>
<dbReference type="EMBL" id="KZ994546">
    <property type="protein sequence ID" value="RKO92660.1"/>
    <property type="molecule type" value="Genomic_DNA"/>
</dbReference>
<dbReference type="InterPro" id="IPR005100">
    <property type="entry name" value="NGN-domain"/>
</dbReference>
<dbReference type="FunFam" id="3.30.70.940:FF:000005">
    <property type="entry name" value="Transcription elongation factor SPT5"/>
    <property type="match status" value="1"/>
</dbReference>
<evidence type="ECO:0000256" key="3">
    <source>
        <dbReference type="ARBA" id="ARBA00020181"/>
    </source>
</evidence>
<accession>A0A4P9WN68</accession>
<dbReference type="AlphaFoldDB" id="A0A4P9WN68"/>
<name>A0A4P9WN68_9FUNG</name>
<feature type="domain" description="KOW" evidence="9">
    <location>
        <begin position="662"/>
        <end position="689"/>
    </location>
</feature>
<dbReference type="InterPro" id="IPR022581">
    <property type="entry name" value="Spt5_N"/>
</dbReference>
<dbReference type="InterPro" id="IPR041976">
    <property type="entry name" value="KOW_Spt5_3"/>
</dbReference>
<dbReference type="InterPro" id="IPR039385">
    <property type="entry name" value="NGN_Euk"/>
</dbReference>
<comment type="subcellular location">
    <subcellularLocation>
        <location evidence="1 7">Nucleus</location>
    </subcellularLocation>
</comment>
<evidence type="ECO:0000256" key="5">
    <source>
        <dbReference type="ARBA" id="ARBA00023242"/>
    </source>
</evidence>
<feature type="compositionally biased region" description="Basic and acidic residues" evidence="8">
    <location>
        <begin position="80"/>
        <end position="97"/>
    </location>
</feature>
<proteinExistence type="inferred from homology"/>
<evidence type="ECO:0000256" key="7">
    <source>
        <dbReference type="PIRNR" id="PIRNR036945"/>
    </source>
</evidence>
<evidence type="ECO:0000256" key="6">
    <source>
        <dbReference type="ARBA" id="ARBA00024691"/>
    </source>
</evidence>
<feature type="domain" description="KOW" evidence="9">
    <location>
        <begin position="379"/>
        <end position="406"/>
    </location>
</feature>
<dbReference type="InterPro" id="IPR041978">
    <property type="entry name" value="KOW_Spt5_5"/>
</dbReference>
<comment type="similarity">
    <text evidence="2 7">Belongs to the SPT5 family.</text>
</comment>
<dbReference type="InterPro" id="IPR024945">
    <property type="entry name" value="Spt5_C_dom"/>
</dbReference>
<reference evidence="12" key="1">
    <citation type="journal article" date="2018" name="Nat. Microbiol.">
        <title>Leveraging single-cell genomics to expand the fungal tree of life.</title>
        <authorList>
            <person name="Ahrendt S.R."/>
            <person name="Quandt C.A."/>
            <person name="Ciobanu D."/>
            <person name="Clum A."/>
            <person name="Salamov A."/>
            <person name="Andreopoulos B."/>
            <person name="Cheng J.F."/>
            <person name="Woyke T."/>
            <person name="Pelin A."/>
            <person name="Henrissat B."/>
            <person name="Reynolds N.K."/>
            <person name="Benny G.L."/>
            <person name="Smith M.E."/>
            <person name="James T.Y."/>
            <person name="Grigoriev I.V."/>
        </authorList>
    </citation>
    <scope>NUCLEOTIDE SEQUENCE [LARGE SCALE GENOMIC DNA]</scope>
</reference>
<evidence type="ECO:0000313" key="12">
    <source>
        <dbReference type="Proteomes" id="UP000269721"/>
    </source>
</evidence>
<evidence type="ECO:0000256" key="8">
    <source>
        <dbReference type="SAM" id="MobiDB-lite"/>
    </source>
</evidence>
<dbReference type="InterPro" id="IPR041977">
    <property type="entry name" value="KOW_Spt5_4"/>
</dbReference>
<feature type="domain" description="Spt5 C-terminal" evidence="10">
    <location>
        <begin position="745"/>
        <end position="875"/>
    </location>
</feature>
<evidence type="ECO:0000256" key="4">
    <source>
        <dbReference type="ARBA" id="ARBA00023163"/>
    </source>
</evidence>
<dbReference type="SUPFAM" id="SSF50104">
    <property type="entry name" value="Translation proteins SH3-like domain"/>
    <property type="match status" value="1"/>
</dbReference>
<dbReference type="InterPro" id="IPR014722">
    <property type="entry name" value="Rib_uL2_dom2"/>
</dbReference>
<dbReference type="InterPro" id="IPR057936">
    <property type="entry name" value="KOWx_Spt5"/>
</dbReference>